<dbReference type="PROSITE" id="PS50222">
    <property type="entry name" value="EF_HAND_2"/>
    <property type="match status" value="1"/>
</dbReference>
<protein>
    <recommendedName>
        <fullName evidence="4">EF-hand domain-containing protein</fullName>
    </recommendedName>
</protein>
<dbReference type="GO" id="GO:0005509">
    <property type="term" value="F:calcium ion binding"/>
    <property type="evidence" value="ECO:0007669"/>
    <property type="project" value="InterPro"/>
</dbReference>
<keyword evidence="6" id="KW-1185">Reference proteome</keyword>
<accession>A0A8S1RZT2</accession>
<feature type="compositionally biased region" description="Low complexity" evidence="2">
    <location>
        <begin position="596"/>
        <end position="610"/>
    </location>
</feature>
<dbReference type="InterPro" id="IPR002048">
    <property type="entry name" value="EF_hand_dom"/>
</dbReference>
<evidence type="ECO:0000256" key="2">
    <source>
        <dbReference type="SAM" id="MobiDB-lite"/>
    </source>
</evidence>
<name>A0A8S1RZT2_9CILI</name>
<keyword evidence="1" id="KW-0175">Coiled coil</keyword>
<organism evidence="5 6">
    <name type="scientific">Paramecium pentaurelia</name>
    <dbReference type="NCBI Taxonomy" id="43138"/>
    <lineage>
        <taxon>Eukaryota</taxon>
        <taxon>Sar</taxon>
        <taxon>Alveolata</taxon>
        <taxon>Ciliophora</taxon>
        <taxon>Intramacronucleata</taxon>
        <taxon>Oligohymenophorea</taxon>
        <taxon>Peniculida</taxon>
        <taxon>Parameciidae</taxon>
        <taxon>Paramecium</taxon>
    </lineage>
</organism>
<proteinExistence type="predicted"/>
<dbReference type="InterPro" id="IPR018247">
    <property type="entry name" value="EF_Hand_1_Ca_BS"/>
</dbReference>
<dbReference type="Proteomes" id="UP000689195">
    <property type="component" value="Unassembled WGS sequence"/>
</dbReference>
<feature type="compositionally biased region" description="Basic and acidic residues" evidence="2">
    <location>
        <begin position="611"/>
        <end position="636"/>
    </location>
</feature>
<evidence type="ECO:0000259" key="4">
    <source>
        <dbReference type="PROSITE" id="PS50222"/>
    </source>
</evidence>
<evidence type="ECO:0000313" key="5">
    <source>
        <dbReference type="EMBL" id="CAD8132860.1"/>
    </source>
</evidence>
<dbReference type="PROSITE" id="PS00018">
    <property type="entry name" value="EF_HAND_1"/>
    <property type="match status" value="1"/>
</dbReference>
<feature type="coiled-coil region" evidence="1">
    <location>
        <begin position="338"/>
        <end position="464"/>
    </location>
</feature>
<reference evidence="5" key="1">
    <citation type="submission" date="2021-01" db="EMBL/GenBank/DDBJ databases">
        <authorList>
            <consortium name="Genoscope - CEA"/>
            <person name="William W."/>
        </authorList>
    </citation>
    <scope>NUCLEOTIDE SEQUENCE</scope>
</reference>
<gene>
    <name evidence="5" type="ORF">PPENT_87.1.T0020107</name>
</gene>
<sequence>MKAFRYQVTLNISKVELSVKFPCTLQVMWKRGLNKCLTRTKEKTKNIFIVNEVLTLDFNVGENTQKKTHLIALLNVDGQSKLAGVVNFNINETMPIEGQCALNLERSPDPNAKIYFTYQVVNLGETDLSESRASESFHQKTLADSFGFDKENLNQRILSQKKSSTQQISNYEVLLTKELYEKSLKDLDQQKIKNNQLQDQVKQLSNEKSTYTEEVKKLKNEIIQLQNENEYLEEQFESSKQEIIKLKENAHQINQCQIQIEKMNHEIENYKIQNSILENKYQQTFKKAKQLEEKVEFSHFNKIERSTNTQFHEIPEYVQQNTTILQLDEQVKEYKIKNDKITYELQFTNNKLKTLEQELSQCKCQIIQYQTQQSQLKEQCNRFEIENTKLKMLIKQLEQDQNNKDKVQNKSQIDYQKQVDQLKDQLQQNIEKLEQVNDKYRQAKERIQKQNDIIEQQNDELTIAIINCKKAGIIWDCLIFFTFQLFFVYILIIRQKMLKVSNKSRKNEQLETIQAIEKCTKIMKEDRLQLRQMVKDENVKLIELIAKHKKKNDLNDLQQELRKFLKEKKISPEKVQGAPVVLRKVKSKERYEWNTSMSSNPSIRSPSRSNLDFKKKQKEESNKKIESQKKLENQKIEQKENDDLKILDEIQEIKPEQQILIFNTANSVVDPFHEDLTPVKMEFQTIVSQTPLNQSDQRSECILQYNAAEIQHYMQQDKHYVSKETYIIPQLISLNYKQIAHPDYQNLFTDWKSLLKPELPRYHLKECCLFEEQQNLEQSKLINLKIDQSQIVKSLEIRGVTAEELFTYLVHHRFTKRLNQYQLIENAKISIPNAQLDLESLFKLSDHDEDGWISLEELGQTLQDTCVEKEQHMNPIKELYNRLSGKVNMENFINLMNDRIQGEILYHEIDLFSKGFITYWEMYNHYEEIEKLLKQ</sequence>
<comment type="caution">
    <text evidence="5">The sequence shown here is derived from an EMBL/GenBank/DDBJ whole genome shotgun (WGS) entry which is preliminary data.</text>
</comment>
<feature type="transmembrane region" description="Helical" evidence="3">
    <location>
        <begin position="473"/>
        <end position="493"/>
    </location>
</feature>
<keyword evidence="3" id="KW-0812">Transmembrane</keyword>
<evidence type="ECO:0000256" key="3">
    <source>
        <dbReference type="SAM" id="Phobius"/>
    </source>
</evidence>
<evidence type="ECO:0000313" key="6">
    <source>
        <dbReference type="Proteomes" id="UP000689195"/>
    </source>
</evidence>
<feature type="region of interest" description="Disordered" evidence="2">
    <location>
        <begin position="591"/>
        <end position="636"/>
    </location>
</feature>
<dbReference type="EMBL" id="CAJJDO010000002">
    <property type="protein sequence ID" value="CAD8132860.1"/>
    <property type="molecule type" value="Genomic_DNA"/>
</dbReference>
<feature type="coiled-coil region" evidence="1">
    <location>
        <begin position="180"/>
        <end position="294"/>
    </location>
</feature>
<dbReference type="AlphaFoldDB" id="A0A8S1RZT2"/>
<keyword evidence="3" id="KW-0472">Membrane</keyword>
<feature type="domain" description="EF-hand" evidence="4">
    <location>
        <begin position="833"/>
        <end position="868"/>
    </location>
</feature>
<dbReference type="OrthoDB" id="302718at2759"/>
<keyword evidence="3" id="KW-1133">Transmembrane helix</keyword>
<evidence type="ECO:0000256" key="1">
    <source>
        <dbReference type="SAM" id="Coils"/>
    </source>
</evidence>